<organism evidence="3 4">
    <name type="scientific">Vibrio alfacsensis</name>
    <dbReference type="NCBI Taxonomy" id="1074311"/>
    <lineage>
        <taxon>Bacteria</taxon>
        <taxon>Pseudomonadati</taxon>
        <taxon>Pseudomonadota</taxon>
        <taxon>Gammaproteobacteria</taxon>
        <taxon>Vibrionales</taxon>
        <taxon>Vibrionaceae</taxon>
        <taxon>Vibrio</taxon>
    </lineage>
</organism>
<keyword evidence="1" id="KW-0732">Signal</keyword>
<proteinExistence type="predicted"/>
<dbReference type="InterPro" id="IPR054399">
    <property type="entry name" value="Fervidolysin-like_N_prodom"/>
</dbReference>
<feature type="chain" id="PRO_5047002522" description="Fervidolysin-like N-terminal prodomain domain-containing protein" evidence="1">
    <location>
        <begin position="25"/>
        <end position="452"/>
    </location>
</feature>
<dbReference type="EMBL" id="CP032094">
    <property type="protein sequence ID" value="AXY02911.1"/>
    <property type="molecule type" value="Genomic_DNA"/>
</dbReference>
<sequence length="452" mass="48676">MNNIIQKIGIVLAALVLFASSSYAEPISTVETTSLELVSKSRSSRTTLDYTYRATFINNGSDANYVTGVVSSTSSAIQVIENSVAIGTLAEGIPTTSNDTFTLRIDRRTPFNSDALVWVFDAIDPISLDVGSTDIIINEGDSINQSYTVSYSAIDATNKTVEFSQQLTPINGVQITTTAPSLWSSSSTQDWIVNGTLSGTIAGQYTLTTTAVVIETGDAASVDTLITVLSADQPSYSLHAPLMAPSGIQLNQATEVFFSAQLDMENGLPAHLTLEEIDSDGNPIQIIGLLSDDGLDGDINANDGMYGATFLLTSNTEGNKYYRVSFFDGSQTFYTTLSNLAVVDFPTSTAVSNDDMLIESNDPLVKVYADHIIVSFKENISPQDIRNVVQEVGGTIVGSIPDLNIIQVGFKQKLYSELQALIDSYSLRSEVEFAEMSTHTDEVLYTLTIKGH</sequence>
<protein>
    <recommendedName>
        <fullName evidence="2">Fervidolysin-like N-terminal prodomain domain-containing protein</fullName>
    </recommendedName>
</protein>
<feature type="signal peptide" evidence="1">
    <location>
        <begin position="1"/>
        <end position="24"/>
    </location>
</feature>
<feature type="domain" description="Fervidolysin-like N-terminal prodomain" evidence="2">
    <location>
        <begin position="369"/>
        <end position="436"/>
    </location>
</feature>
<evidence type="ECO:0000256" key="1">
    <source>
        <dbReference type="SAM" id="SignalP"/>
    </source>
</evidence>
<dbReference type="RefSeq" id="WP_128812816.1">
    <property type="nucleotide sequence ID" value="NZ_CP032094.1"/>
</dbReference>
<evidence type="ECO:0000313" key="3">
    <source>
        <dbReference type="EMBL" id="AXY02911.1"/>
    </source>
</evidence>
<name>A0ABN5PI62_9VIBR</name>
<dbReference type="Proteomes" id="UP000262832">
    <property type="component" value="Chromosome II"/>
</dbReference>
<accession>A0ABN5PI62</accession>
<gene>
    <name evidence="3" type="ORF">D1115_18245</name>
</gene>
<evidence type="ECO:0000259" key="2">
    <source>
        <dbReference type="Pfam" id="PF22148"/>
    </source>
</evidence>
<dbReference type="Pfam" id="PF22148">
    <property type="entry name" value="Fervidolysin_NPro-like"/>
    <property type="match status" value="1"/>
</dbReference>
<keyword evidence="4" id="KW-1185">Reference proteome</keyword>
<evidence type="ECO:0000313" key="4">
    <source>
        <dbReference type="Proteomes" id="UP000262832"/>
    </source>
</evidence>
<reference evidence="3 4" key="1">
    <citation type="submission" date="2018-08" db="EMBL/GenBank/DDBJ databases">
        <title>Genomic taxonomy of the Vibrionaceae family.</title>
        <authorList>
            <person name="Gomez-Gil B."/>
            <person name="Tanaka M."/>
            <person name="Sawabe T."/>
            <person name="Enciso-Ibarra K."/>
        </authorList>
    </citation>
    <scope>NUCLEOTIDE SEQUENCE [LARGE SCALE GENOMIC DNA]</scope>
    <source>
        <strain evidence="3 4">CAIM 1831</strain>
    </source>
</reference>